<dbReference type="Proteomes" id="UP000226031">
    <property type="component" value="Unassembled WGS sequence"/>
</dbReference>
<proteinExistence type="predicted"/>
<organism evidence="2 3">
    <name type="scientific">[Emmonsia] crescens</name>
    <dbReference type="NCBI Taxonomy" id="73230"/>
    <lineage>
        <taxon>Eukaryota</taxon>
        <taxon>Fungi</taxon>
        <taxon>Dikarya</taxon>
        <taxon>Ascomycota</taxon>
        <taxon>Pezizomycotina</taxon>
        <taxon>Eurotiomycetes</taxon>
        <taxon>Eurotiomycetidae</taxon>
        <taxon>Onygenales</taxon>
        <taxon>Ajellomycetaceae</taxon>
        <taxon>Emergomyces</taxon>
    </lineage>
</organism>
<dbReference type="EMBL" id="PDND01000240">
    <property type="protein sequence ID" value="PGH29463.1"/>
    <property type="molecule type" value="Genomic_DNA"/>
</dbReference>
<accession>A0A2B7Z8C9</accession>
<gene>
    <name evidence="2" type="ORF">GX50_07798</name>
</gene>
<protein>
    <submittedName>
        <fullName evidence="2">Uncharacterized protein</fullName>
    </submittedName>
</protein>
<evidence type="ECO:0000256" key="1">
    <source>
        <dbReference type="SAM" id="MobiDB-lite"/>
    </source>
</evidence>
<feature type="region of interest" description="Disordered" evidence="1">
    <location>
        <begin position="16"/>
        <end position="41"/>
    </location>
</feature>
<reference evidence="2 3" key="1">
    <citation type="submission" date="2017-10" db="EMBL/GenBank/DDBJ databases">
        <title>Comparative genomics in systemic dimorphic fungi from Ajellomycetaceae.</title>
        <authorList>
            <person name="Munoz J.F."/>
            <person name="Mcewen J.G."/>
            <person name="Clay O.K."/>
            <person name="Cuomo C.A."/>
        </authorList>
    </citation>
    <scope>NUCLEOTIDE SEQUENCE [LARGE SCALE GENOMIC DNA]</scope>
    <source>
        <strain evidence="2 3">UAMH4076</strain>
    </source>
</reference>
<dbReference type="AlphaFoldDB" id="A0A2B7Z8C9"/>
<sequence length="130" mass="14591">MSTTWRENYSFPRIFKGRRGRTGPRKGAGLCRPLNPSSGQTDFRVIGRQEEKITLPRTPADVSAFSYVAVENPHPGAGILTGFPFDERRTRARFKTEFPYVLGSTNPGWAVLWKVSGGGVEERFQCRGVR</sequence>
<evidence type="ECO:0000313" key="3">
    <source>
        <dbReference type="Proteomes" id="UP000226031"/>
    </source>
</evidence>
<comment type="caution">
    <text evidence="2">The sequence shown here is derived from an EMBL/GenBank/DDBJ whole genome shotgun (WGS) entry which is preliminary data.</text>
</comment>
<evidence type="ECO:0000313" key="2">
    <source>
        <dbReference type="EMBL" id="PGH29463.1"/>
    </source>
</evidence>
<keyword evidence="3" id="KW-1185">Reference proteome</keyword>
<name>A0A2B7Z8C9_9EURO</name>